<name>A0A7C8NSC8_ORBOL</name>
<feature type="compositionally biased region" description="Basic and acidic residues" evidence="4">
    <location>
        <begin position="439"/>
        <end position="448"/>
    </location>
</feature>
<dbReference type="GO" id="GO:0052689">
    <property type="term" value="F:carboxylic ester hydrolase activity"/>
    <property type="evidence" value="ECO:0007669"/>
    <property type="project" value="UniProtKB-KW"/>
</dbReference>
<protein>
    <submittedName>
        <fullName evidence="6">Uncharacterized protein</fullName>
    </submittedName>
</protein>
<dbReference type="Pfam" id="PF10503">
    <property type="entry name" value="Esterase_PHB"/>
    <property type="match status" value="1"/>
</dbReference>
<evidence type="ECO:0000313" key="7">
    <source>
        <dbReference type="Proteomes" id="UP000475325"/>
    </source>
</evidence>
<reference evidence="6 7" key="1">
    <citation type="submission" date="2019-06" db="EMBL/GenBank/DDBJ databases">
        <authorList>
            <person name="Palmer J.M."/>
        </authorList>
    </citation>
    <scope>NUCLEOTIDE SEQUENCE [LARGE SCALE GENOMIC DNA]</scope>
    <source>
        <strain evidence="6 7">TWF102</strain>
    </source>
</reference>
<gene>
    <name evidence="6" type="ORF">TWF102_002656</name>
</gene>
<evidence type="ECO:0000256" key="1">
    <source>
        <dbReference type="ARBA" id="ARBA00022487"/>
    </source>
</evidence>
<keyword evidence="3" id="KW-0378">Hydrolase</keyword>
<organism evidence="6 7">
    <name type="scientific">Orbilia oligospora</name>
    <name type="common">Nematode-trapping fungus</name>
    <name type="synonym">Arthrobotrys oligospora</name>
    <dbReference type="NCBI Taxonomy" id="2813651"/>
    <lineage>
        <taxon>Eukaryota</taxon>
        <taxon>Fungi</taxon>
        <taxon>Dikarya</taxon>
        <taxon>Ascomycota</taxon>
        <taxon>Pezizomycotina</taxon>
        <taxon>Orbiliomycetes</taxon>
        <taxon>Orbiliales</taxon>
        <taxon>Orbiliaceae</taxon>
        <taxon>Orbilia</taxon>
    </lineage>
</organism>
<comment type="caution">
    <text evidence="6">The sequence shown here is derived from an EMBL/GenBank/DDBJ whole genome shotgun (WGS) entry which is preliminary data.</text>
</comment>
<feature type="compositionally biased region" description="Low complexity" evidence="4">
    <location>
        <begin position="419"/>
        <end position="437"/>
    </location>
</feature>
<accession>A0A7C8NSC8</accession>
<evidence type="ECO:0000256" key="4">
    <source>
        <dbReference type="SAM" id="MobiDB-lite"/>
    </source>
</evidence>
<evidence type="ECO:0000313" key="6">
    <source>
        <dbReference type="EMBL" id="KAF3104891.1"/>
    </source>
</evidence>
<sequence>MQLSTLVGSILVGLGATAHGASLTTVNGWGSNPAGIQMNIYVPDTLPAKPAIILGLHQCGGSGQQFYGVTSLPYWANRYGYILIFPSSNGYCWDNHSPQSLTRNGGGDTQSLAQQVQYALSTYNGDPNRVYVFGWSSGGIMVNNLAATYPDLFEAGAAYGGTPAGCFAGAGASTQFQPTTNNTCASGGIIKTPQEWGDFARNAYPGGYTGRRPRLQITNGGLDTIINPQNYQEQLKQWSNVLGLSLTATNTNQPGQGYTESIYGTGNKLVGYLIAGVDHLTPFWESRLLAFFGIPYPQKMCKTHSGKFLCGHKVVDARTGCPTPRKCKTSLKKQYTIPEKCTNCKHGVKDVERDMLVMKKRRTVVMSHEKVETVDGPRECEIEVVPCTGGMEINYGLNENKKKKKKESDGSSGSGGSSGKFSSMGSLGGTSSEGSLGKEPQKEKCGIM</sequence>
<dbReference type="PANTHER" id="PTHR43037:SF5">
    <property type="entry name" value="FERULOYL ESTERASE"/>
    <property type="match status" value="1"/>
</dbReference>
<evidence type="ECO:0000256" key="3">
    <source>
        <dbReference type="ARBA" id="ARBA00022801"/>
    </source>
</evidence>
<dbReference type="InterPro" id="IPR050955">
    <property type="entry name" value="Plant_Biomass_Hydrol_Est"/>
</dbReference>
<dbReference type="InterPro" id="IPR010126">
    <property type="entry name" value="Esterase_phb"/>
</dbReference>
<proteinExistence type="predicted"/>
<feature type="chain" id="PRO_5039693466" evidence="5">
    <location>
        <begin position="21"/>
        <end position="448"/>
    </location>
</feature>
<dbReference type="GO" id="GO:0005576">
    <property type="term" value="C:extracellular region"/>
    <property type="evidence" value="ECO:0007669"/>
    <property type="project" value="InterPro"/>
</dbReference>
<evidence type="ECO:0000256" key="5">
    <source>
        <dbReference type="SAM" id="SignalP"/>
    </source>
</evidence>
<feature type="region of interest" description="Disordered" evidence="4">
    <location>
        <begin position="398"/>
        <end position="448"/>
    </location>
</feature>
<keyword evidence="2 5" id="KW-0732">Signal</keyword>
<dbReference type="EMBL" id="WIQW01000015">
    <property type="protein sequence ID" value="KAF3104891.1"/>
    <property type="molecule type" value="Genomic_DNA"/>
</dbReference>
<keyword evidence="1" id="KW-0719">Serine esterase</keyword>
<dbReference type="SUPFAM" id="SSF53474">
    <property type="entry name" value="alpha/beta-Hydrolases"/>
    <property type="match status" value="2"/>
</dbReference>
<dbReference type="AlphaFoldDB" id="A0A7C8NSC8"/>
<dbReference type="Proteomes" id="UP000475325">
    <property type="component" value="Unassembled WGS sequence"/>
</dbReference>
<dbReference type="InterPro" id="IPR029058">
    <property type="entry name" value="AB_hydrolase_fold"/>
</dbReference>
<evidence type="ECO:0000256" key="2">
    <source>
        <dbReference type="ARBA" id="ARBA00022729"/>
    </source>
</evidence>
<feature type="signal peptide" evidence="5">
    <location>
        <begin position="1"/>
        <end position="20"/>
    </location>
</feature>
<dbReference type="PANTHER" id="PTHR43037">
    <property type="entry name" value="UNNAMED PRODUCT-RELATED"/>
    <property type="match status" value="1"/>
</dbReference>
<dbReference type="Gene3D" id="3.40.50.1820">
    <property type="entry name" value="alpha/beta hydrolase"/>
    <property type="match status" value="1"/>
</dbReference>